<reference evidence="2" key="1">
    <citation type="submission" date="2009-07" db="EMBL/GenBank/DDBJ databases">
        <title>Complete genome sequence of Zobellia galactanivorans Dsij.</title>
        <authorList>
            <consortium name="Genoscope - CEA"/>
        </authorList>
    </citation>
    <scope>NUCLEOTIDE SEQUENCE [LARGE SCALE GENOMIC DNA]</scope>
    <source>
        <strain evidence="2">DSM 12802 / CCUG 47099 / CIP 106680 / NCIMB 13871 / Dsij</strain>
    </source>
</reference>
<evidence type="ECO:0000313" key="2">
    <source>
        <dbReference type="Proteomes" id="UP000008898"/>
    </source>
</evidence>
<dbReference type="OrthoDB" id="1098628at2"/>
<dbReference type="KEGG" id="zga:ZOBELLIA_3186"/>
<dbReference type="STRING" id="63186.ZOBELLIA_3186"/>
<protein>
    <submittedName>
        <fullName evidence="1">Uncharacterized protein</fullName>
    </submittedName>
</protein>
<name>G0L7D0_ZOBGA</name>
<evidence type="ECO:0000313" key="1">
    <source>
        <dbReference type="EMBL" id="CAZ97324.1"/>
    </source>
</evidence>
<reference evidence="1 2" key="2">
    <citation type="journal article" date="2012" name="Environ. Microbiol.">
        <title>Characterization of the first alginolytic operons in a marine bacterium: from their emergence in marine Flavobacteriia to their independent transfers to marine Proteobacteria and human gut Bacteroides.</title>
        <authorList>
            <person name="Thomas F."/>
            <person name="Barbeyron T."/>
            <person name="Tonon T."/>
            <person name="Genicot S."/>
            <person name="Czjzek M."/>
            <person name="Michel G."/>
        </authorList>
    </citation>
    <scope>NUCLEOTIDE SEQUENCE [LARGE SCALE GENOMIC DNA]</scope>
    <source>
        <strain evidence="2">DSM 12802 / CCUG 47099 / CIP 106680 / NCIMB 13871 / Dsij</strain>
    </source>
</reference>
<dbReference type="EMBL" id="FP476056">
    <property type="protein sequence ID" value="CAZ97324.1"/>
    <property type="molecule type" value="Genomic_DNA"/>
</dbReference>
<organism evidence="1 2">
    <name type="scientific">Zobellia galactanivorans (strain DSM 12802 / CCUG 47099 / CIP 106680 / NCIMB 13871 / Dsij)</name>
    <dbReference type="NCBI Taxonomy" id="63186"/>
    <lineage>
        <taxon>Bacteria</taxon>
        <taxon>Pseudomonadati</taxon>
        <taxon>Bacteroidota</taxon>
        <taxon>Flavobacteriia</taxon>
        <taxon>Flavobacteriales</taxon>
        <taxon>Flavobacteriaceae</taxon>
        <taxon>Zobellia</taxon>
    </lineage>
</organism>
<accession>G0L7D0</accession>
<gene>
    <name evidence="1" type="ordered locus">zobellia_3186</name>
</gene>
<dbReference type="HOGENOM" id="CLU_2811570_0_0_10"/>
<keyword evidence="2" id="KW-1185">Reference proteome</keyword>
<sequence length="67" mass="7716">MVNRKIEATRTRLHKAHEDLLKEVRIVTADTVKERYLGSDVTHNTLAGLLDYHDQKMKKVLKCGTII</sequence>
<proteinExistence type="predicted"/>
<dbReference type="AlphaFoldDB" id="G0L7D0"/>
<dbReference type="Proteomes" id="UP000008898">
    <property type="component" value="Chromosome"/>
</dbReference>
<dbReference type="RefSeq" id="WP_013994518.1">
    <property type="nucleotide sequence ID" value="NC_015844.1"/>
</dbReference>